<dbReference type="KEGG" id="jsv:CNX70_15390"/>
<dbReference type="RefSeq" id="WP_096238483.1">
    <property type="nucleotide sequence ID" value="NZ_CP023422.1"/>
</dbReference>
<keyword evidence="3" id="KW-1185">Reference proteome</keyword>
<organism evidence="2 3">
    <name type="scientific">Janthinobacterium svalbardensis</name>
    <dbReference type="NCBI Taxonomy" id="368607"/>
    <lineage>
        <taxon>Bacteria</taxon>
        <taxon>Pseudomonadati</taxon>
        <taxon>Pseudomonadota</taxon>
        <taxon>Betaproteobacteria</taxon>
        <taxon>Burkholderiales</taxon>
        <taxon>Oxalobacteraceae</taxon>
        <taxon>Janthinobacterium</taxon>
    </lineage>
</organism>
<gene>
    <name evidence="2" type="ORF">CNX70_15390</name>
</gene>
<evidence type="ECO:0000313" key="3">
    <source>
        <dbReference type="Proteomes" id="UP000218437"/>
    </source>
</evidence>
<proteinExistence type="predicted"/>
<sequence length="73" mass="8509">MDFDWHGGVITRHTVVDANYRSTQNVRRFLLHQCGSEFKLDRDFMAWIRDGAVKTMGDVADEWTRRHNQAGDA</sequence>
<dbReference type="AlphaFoldDB" id="A0A290X429"/>
<dbReference type="InterPro" id="IPR045492">
    <property type="entry name" value="DUF6434"/>
</dbReference>
<dbReference type="Proteomes" id="UP000218437">
    <property type="component" value="Chromosome"/>
</dbReference>
<dbReference type="Pfam" id="PF20026">
    <property type="entry name" value="DUF6434"/>
    <property type="match status" value="1"/>
</dbReference>
<accession>A0A290X429</accession>
<dbReference type="EMBL" id="CP023422">
    <property type="protein sequence ID" value="ATD63861.1"/>
    <property type="molecule type" value="Genomic_DNA"/>
</dbReference>
<feature type="domain" description="DUF6434" evidence="1">
    <location>
        <begin position="3"/>
        <end position="66"/>
    </location>
</feature>
<protein>
    <recommendedName>
        <fullName evidence="1">DUF6434 domain-containing protein</fullName>
    </recommendedName>
</protein>
<evidence type="ECO:0000313" key="2">
    <source>
        <dbReference type="EMBL" id="ATD63861.1"/>
    </source>
</evidence>
<reference evidence="2 3" key="1">
    <citation type="submission" date="2017-09" db="EMBL/GenBank/DDBJ databases">
        <title>Complete genome sequence of Janthinobacterium svalbardensis PAMC 27463.</title>
        <authorList>
            <person name="Cho Y.-J."/>
            <person name="Cho A."/>
            <person name="Kim O.-S."/>
            <person name="Lee J.-I."/>
        </authorList>
    </citation>
    <scope>NUCLEOTIDE SEQUENCE [LARGE SCALE GENOMIC DNA]</scope>
    <source>
        <strain evidence="2 3">PAMC 27463</strain>
    </source>
</reference>
<evidence type="ECO:0000259" key="1">
    <source>
        <dbReference type="Pfam" id="PF20026"/>
    </source>
</evidence>
<name>A0A290X429_9BURK</name>